<dbReference type="Proteomes" id="UP000004217">
    <property type="component" value="Unassembled WGS sequence"/>
</dbReference>
<dbReference type="PATRIC" id="fig|700597.3.peg.5722"/>
<sequence length="63" mass="7024">MLDALEAAALDGVARIRDRILEGEKLAVTGRDQRQHGWGRLENVLWCIAHHGPLTADDTSYKI</sequence>
<proteinExistence type="predicted"/>
<accession>G2GJY7</accession>
<gene>
    <name evidence="1" type="ORF">SZN_29150</name>
</gene>
<evidence type="ECO:0000313" key="1">
    <source>
        <dbReference type="EMBL" id="EGX56189.1"/>
    </source>
</evidence>
<organism evidence="1 2">
    <name type="scientific">Streptomyces zinciresistens K42</name>
    <dbReference type="NCBI Taxonomy" id="700597"/>
    <lineage>
        <taxon>Bacteria</taxon>
        <taxon>Bacillati</taxon>
        <taxon>Actinomycetota</taxon>
        <taxon>Actinomycetes</taxon>
        <taxon>Kitasatosporales</taxon>
        <taxon>Streptomycetaceae</taxon>
        <taxon>Streptomyces</taxon>
    </lineage>
</organism>
<keyword evidence="2" id="KW-1185">Reference proteome</keyword>
<dbReference type="OrthoDB" id="4308266at2"/>
<name>G2GJY7_9ACTN</name>
<reference evidence="1 2" key="1">
    <citation type="submission" date="2011-08" db="EMBL/GenBank/DDBJ databases">
        <authorList>
            <person name="Lin Y."/>
            <person name="Hao X."/>
            <person name="Johnstone L."/>
            <person name="Miller S.J."/>
            <person name="Wei G."/>
            <person name="Rensing C."/>
        </authorList>
    </citation>
    <scope>NUCLEOTIDE SEQUENCE [LARGE SCALE GENOMIC DNA]</scope>
    <source>
        <strain evidence="1 2">K42</strain>
    </source>
</reference>
<evidence type="ECO:0000313" key="2">
    <source>
        <dbReference type="Proteomes" id="UP000004217"/>
    </source>
</evidence>
<protein>
    <submittedName>
        <fullName evidence="1">Uncharacterized protein</fullName>
    </submittedName>
</protein>
<dbReference type="EMBL" id="AGBF01000161">
    <property type="protein sequence ID" value="EGX56189.1"/>
    <property type="molecule type" value="Genomic_DNA"/>
</dbReference>
<dbReference type="AlphaFoldDB" id="G2GJY7"/>
<comment type="caution">
    <text evidence="1">The sequence shown here is derived from an EMBL/GenBank/DDBJ whole genome shotgun (WGS) entry which is preliminary data.</text>
</comment>